<dbReference type="Proteomes" id="UP000027850">
    <property type="component" value="Unassembled WGS sequence"/>
</dbReference>
<evidence type="ECO:0000313" key="3">
    <source>
        <dbReference type="Proteomes" id="UP000027850"/>
    </source>
</evidence>
<dbReference type="EMBL" id="JNHK01000097">
    <property type="protein sequence ID" value="KDS34694.1"/>
    <property type="molecule type" value="Genomic_DNA"/>
</dbReference>
<comment type="caution">
    <text evidence="2">The sequence shown here is derived from an EMBL/GenBank/DDBJ whole genome shotgun (WGS) entry which is preliminary data.</text>
</comment>
<dbReference type="InterPro" id="IPR014710">
    <property type="entry name" value="RmlC-like_jellyroll"/>
</dbReference>
<dbReference type="Pfam" id="PF00027">
    <property type="entry name" value="cNMP_binding"/>
    <property type="match status" value="1"/>
</dbReference>
<dbReference type="AlphaFoldDB" id="A0AB34L8R4"/>
<feature type="domain" description="Cyclic nucleotide-binding" evidence="1">
    <location>
        <begin position="29"/>
        <end position="114"/>
    </location>
</feature>
<dbReference type="SUPFAM" id="SSF51206">
    <property type="entry name" value="cAMP-binding domain-like"/>
    <property type="match status" value="1"/>
</dbReference>
<protein>
    <submittedName>
        <fullName evidence="2">Cyclic nucleotide-binding domain protein</fullName>
    </submittedName>
</protein>
<organism evidence="2 3">
    <name type="scientific">Parabacteroides distasonis str. 3776 D15 i</name>
    <dbReference type="NCBI Taxonomy" id="1339342"/>
    <lineage>
        <taxon>Bacteria</taxon>
        <taxon>Pseudomonadati</taxon>
        <taxon>Bacteroidota</taxon>
        <taxon>Bacteroidia</taxon>
        <taxon>Bacteroidales</taxon>
        <taxon>Tannerellaceae</taxon>
        <taxon>Parabacteroides</taxon>
    </lineage>
</organism>
<proteinExistence type="predicted"/>
<dbReference type="RefSeq" id="WP_036618786.1">
    <property type="nucleotide sequence ID" value="NZ_JNHK01000097.1"/>
</dbReference>
<evidence type="ECO:0000313" key="2">
    <source>
        <dbReference type="EMBL" id="KDS34694.1"/>
    </source>
</evidence>
<dbReference type="InterPro" id="IPR018490">
    <property type="entry name" value="cNMP-bd_dom_sf"/>
</dbReference>
<accession>A0AB34L8R4</accession>
<dbReference type="Gene3D" id="2.60.120.10">
    <property type="entry name" value="Jelly Rolls"/>
    <property type="match status" value="1"/>
</dbReference>
<gene>
    <name evidence="2" type="ORF">M091_2851</name>
</gene>
<reference evidence="2 3" key="1">
    <citation type="submission" date="2014-04" db="EMBL/GenBank/DDBJ databases">
        <authorList>
            <person name="Sears C."/>
            <person name="Carroll K."/>
            <person name="Sack B.R."/>
            <person name="Qadri F."/>
            <person name="Myers L.L."/>
            <person name="Chung G.-T."/>
            <person name="Escheverria P."/>
            <person name="Fraser C.M."/>
            <person name="Sadzewicz L."/>
            <person name="Shefchek K.A."/>
            <person name="Tallon L."/>
            <person name="Das S.P."/>
            <person name="Daugherty S."/>
            <person name="Mongodin E.F."/>
        </authorList>
    </citation>
    <scope>NUCLEOTIDE SEQUENCE [LARGE SCALE GENOMIC DNA]</scope>
    <source>
        <strain evidence="2 3">3776 D15 i</strain>
    </source>
</reference>
<dbReference type="CDD" id="cd00038">
    <property type="entry name" value="CAP_ED"/>
    <property type="match status" value="1"/>
</dbReference>
<sequence length="190" mass="22520">MENYNSYIGRLDYSKFIQFAKDKGKVHIYHKKDFFIEQNKVSDQVGWIETGAFRYVHTDKHGKEHVVEYSFANEFVCDYSSFIHQSTSLVHIQAMSECVVYLLSYQDIVAYLETDMETLRFGKQTVDALYEMMYKRYLELYCDSPEESYLKLMQRCPDLKEIAPLKEIASYLRVTPTTVSNIRRKITFQD</sequence>
<dbReference type="InterPro" id="IPR000595">
    <property type="entry name" value="cNMP-bd_dom"/>
</dbReference>
<evidence type="ECO:0000259" key="1">
    <source>
        <dbReference type="Pfam" id="PF00027"/>
    </source>
</evidence>
<name>A0AB34L8R4_PARDI</name>